<feature type="domain" description="MPN" evidence="6">
    <location>
        <begin position="2"/>
        <end position="164"/>
    </location>
</feature>
<evidence type="ECO:0000256" key="2">
    <source>
        <dbReference type="ARBA" id="ARBA00022723"/>
    </source>
</evidence>
<dbReference type="Proteomes" id="UP001526426">
    <property type="component" value="Unassembled WGS sequence"/>
</dbReference>
<keyword evidence="5" id="KW-0482">Metalloprotease</keyword>
<proteinExistence type="predicted"/>
<dbReference type="RefSeq" id="WP_265264470.1">
    <property type="nucleotide sequence ID" value="NZ_JAIHOM010000043.1"/>
</dbReference>
<dbReference type="PANTHER" id="PTHR34858:SF1">
    <property type="entry name" value="CYSO-CYSTEINE PEPTIDASE"/>
    <property type="match status" value="1"/>
</dbReference>
<dbReference type="PANTHER" id="PTHR34858">
    <property type="entry name" value="CYSO-CYSTEINE PEPTIDASE"/>
    <property type="match status" value="1"/>
</dbReference>
<dbReference type="InterPro" id="IPR028090">
    <property type="entry name" value="JAB_dom_prok"/>
</dbReference>
<dbReference type="Gene3D" id="3.40.140.10">
    <property type="entry name" value="Cytidine Deaminase, domain 2"/>
    <property type="match status" value="1"/>
</dbReference>
<evidence type="ECO:0000256" key="5">
    <source>
        <dbReference type="ARBA" id="ARBA00023049"/>
    </source>
</evidence>
<dbReference type="PROSITE" id="PS50249">
    <property type="entry name" value="MPN"/>
    <property type="match status" value="1"/>
</dbReference>
<reference evidence="7 8" key="1">
    <citation type="submission" date="2021-08" db="EMBL/GenBank/DDBJ databases">
        <title>Draft genome sequence of Spirulina subsalsa with high tolerance to salinity and hype-accumulation of phycocyanin.</title>
        <authorList>
            <person name="Pei H."/>
            <person name="Jiang L."/>
        </authorList>
    </citation>
    <scope>NUCLEOTIDE SEQUENCE [LARGE SCALE GENOMIC DNA]</scope>
    <source>
        <strain evidence="7 8">FACHB-351</strain>
    </source>
</reference>
<comment type="caution">
    <text evidence="7">The sequence shown here is derived from an EMBL/GenBank/DDBJ whole genome shotgun (WGS) entry which is preliminary data.</text>
</comment>
<dbReference type="SMART" id="SM00232">
    <property type="entry name" value="JAB_MPN"/>
    <property type="match status" value="1"/>
</dbReference>
<keyword evidence="4" id="KW-0862">Zinc</keyword>
<dbReference type="InterPro" id="IPR000555">
    <property type="entry name" value="JAMM/MPN+_dom"/>
</dbReference>
<evidence type="ECO:0000313" key="7">
    <source>
        <dbReference type="EMBL" id="MCW6036674.1"/>
    </source>
</evidence>
<dbReference type="InterPro" id="IPR037518">
    <property type="entry name" value="MPN"/>
</dbReference>
<evidence type="ECO:0000256" key="3">
    <source>
        <dbReference type="ARBA" id="ARBA00022801"/>
    </source>
</evidence>
<dbReference type="SUPFAM" id="SSF102712">
    <property type="entry name" value="JAB1/MPN domain"/>
    <property type="match status" value="1"/>
</dbReference>
<evidence type="ECO:0000259" key="6">
    <source>
        <dbReference type="PROSITE" id="PS50249"/>
    </source>
</evidence>
<name>A0ABT3L5A5_9CYAN</name>
<organism evidence="7 8">
    <name type="scientific">Spirulina subsalsa FACHB-351</name>
    <dbReference type="NCBI Taxonomy" id="234711"/>
    <lineage>
        <taxon>Bacteria</taxon>
        <taxon>Bacillati</taxon>
        <taxon>Cyanobacteriota</taxon>
        <taxon>Cyanophyceae</taxon>
        <taxon>Spirulinales</taxon>
        <taxon>Spirulinaceae</taxon>
        <taxon>Spirulina</taxon>
    </lineage>
</organism>
<evidence type="ECO:0000256" key="1">
    <source>
        <dbReference type="ARBA" id="ARBA00022670"/>
    </source>
</evidence>
<keyword evidence="3" id="KW-0378">Hydrolase</keyword>
<evidence type="ECO:0000256" key="4">
    <source>
        <dbReference type="ARBA" id="ARBA00022833"/>
    </source>
</evidence>
<keyword evidence="1" id="KW-0645">Protease</keyword>
<dbReference type="InterPro" id="IPR051929">
    <property type="entry name" value="VirAsm_ModProt"/>
</dbReference>
<accession>A0ABT3L5A5</accession>
<gene>
    <name evidence="7" type="ORF">K4A83_10425</name>
</gene>
<protein>
    <submittedName>
        <fullName evidence="7">M67 family metallopeptidase</fullName>
    </submittedName>
</protein>
<dbReference type="Pfam" id="PF14464">
    <property type="entry name" value="Prok-JAB"/>
    <property type="match status" value="1"/>
</dbReference>
<sequence length="171" mass="19001">MAIALSPEHQQILYHHAEQTYPQECCGVLVGQFLPALPGGDGGDSLRVKQVITVFPTENQWNAEIAQALGDVAGMPERDATPEHNFSIAPEDLFRIQKTARDRHLIIVGFYHSHPNAPARPSAFDQAIAWSDYSYLILSVQQGKTAELTSWVLDERGEFKQEVIHPGTINN</sequence>
<evidence type="ECO:0000313" key="8">
    <source>
        <dbReference type="Proteomes" id="UP001526426"/>
    </source>
</evidence>
<dbReference type="EMBL" id="JAIHOM010000043">
    <property type="protein sequence ID" value="MCW6036674.1"/>
    <property type="molecule type" value="Genomic_DNA"/>
</dbReference>
<dbReference type="CDD" id="cd08070">
    <property type="entry name" value="MPN_like"/>
    <property type="match status" value="1"/>
</dbReference>
<keyword evidence="8" id="KW-1185">Reference proteome</keyword>
<keyword evidence="2" id="KW-0479">Metal-binding</keyword>